<dbReference type="Proteomes" id="UP000775547">
    <property type="component" value="Unassembled WGS sequence"/>
</dbReference>
<name>A0A9P7FYB1_9AGAR</name>
<reference evidence="1" key="1">
    <citation type="submission" date="2020-07" db="EMBL/GenBank/DDBJ databases">
        <authorList>
            <person name="Nieuwenhuis M."/>
            <person name="Van De Peppel L.J.J."/>
        </authorList>
    </citation>
    <scope>NUCLEOTIDE SEQUENCE</scope>
    <source>
        <strain evidence="1">AP01</strain>
        <tissue evidence="1">Mycelium</tissue>
    </source>
</reference>
<sequence length="373" mass="40538">MAPPLPVPADGSFSSQQGISKIIEELWNNGPSEAKAEYALRTLEKLKAEHDMMQLAELMNDPQFANLSHTSPSLHSFSLLATSASFPSSESSATSCDPLYPGPVFTNPFGGAFNDLLSQHLDPEPLQGAQTSDIPHDDSAFSLDTLALQTRLELEHLQYIAATTADSAFSLDILPHQTLQIEQCLAKMDSASSLDISAQPNLELEQYLATMDSKASCLDTLAKHSAATTTDSAFSLHNWAQQTKEFEQYPATTTDSAVSFDKQAQWDLDLEQYLATTTALDRERDMQLLGVTCSSTNSGYNPSLLGDTGSQMDASGSFAQFSRIFNCGDFGFSGGSQINTNDFLEELTDLYENVDYSEAMFVQDSSFSQSSAL</sequence>
<organism evidence="1 2">
    <name type="scientific">Asterophora parasitica</name>
    <dbReference type="NCBI Taxonomy" id="117018"/>
    <lineage>
        <taxon>Eukaryota</taxon>
        <taxon>Fungi</taxon>
        <taxon>Dikarya</taxon>
        <taxon>Basidiomycota</taxon>
        <taxon>Agaricomycotina</taxon>
        <taxon>Agaricomycetes</taxon>
        <taxon>Agaricomycetidae</taxon>
        <taxon>Agaricales</taxon>
        <taxon>Tricholomatineae</taxon>
        <taxon>Lyophyllaceae</taxon>
        <taxon>Asterophora</taxon>
    </lineage>
</organism>
<reference evidence="1" key="2">
    <citation type="submission" date="2021-10" db="EMBL/GenBank/DDBJ databases">
        <title>Phylogenomics reveals ancestral predisposition of the termite-cultivated fungus Termitomyces towards a domesticated lifestyle.</title>
        <authorList>
            <person name="Auxier B."/>
            <person name="Grum-Grzhimaylo A."/>
            <person name="Cardenas M.E."/>
            <person name="Lodge J.D."/>
            <person name="Laessoe T."/>
            <person name="Pedersen O."/>
            <person name="Smith M.E."/>
            <person name="Kuyper T.W."/>
            <person name="Franco-Molano E.A."/>
            <person name="Baroni T.J."/>
            <person name="Aanen D.K."/>
        </authorList>
    </citation>
    <scope>NUCLEOTIDE SEQUENCE</scope>
    <source>
        <strain evidence="1">AP01</strain>
        <tissue evidence="1">Mycelium</tissue>
    </source>
</reference>
<keyword evidence="2" id="KW-1185">Reference proteome</keyword>
<evidence type="ECO:0000313" key="2">
    <source>
        <dbReference type="Proteomes" id="UP000775547"/>
    </source>
</evidence>
<proteinExistence type="predicted"/>
<dbReference type="AlphaFoldDB" id="A0A9P7FYB1"/>
<gene>
    <name evidence="1" type="ORF">DXG03_008221</name>
</gene>
<evidence type="ECO:0000313" key="1">
    <source>
        <dbReference type="EMBL" id="KAG5640524.1"/>
    </source>
</evidence>
<dbReference type="EMBL" id="JABCKV010000662">
    <property type="protein sequence ID" value="KAG5640524.1"/>
    <property type="molecule type" value="Genomic_DNA"/>
</dbReference>
<comment type="caution">
    <text evidence="1">The sequence shown here is derived from an EMBL/GenBank/DDBJ whole genome shotgun (WGS) entry which is preliminary data.</text>
</comment>
<accession>A0A9P7FYB1</accession>
<protein>
    <submittedName>
        <fullName evidence="1">Uncharacterized protein</fullName>
    </submittedName>
</protein>